<evidence type="ECO:0000313" key="2">
    <source>
        <dbReference type="EMBL" id="GAH41374.1"/>
    </source>
</evidence>
<name>X1GID3_9ZZZZ</name>
<evidence type="ECO:0000256" key="1">
    <source>
        <dbReference type="SAM" id="Coils"/>
    </source>
</evidence>
<reference evidence="2" key="1">
    <citation type="journal article" date="2014" name="Front. Microbiol.">
        <title>High frequency of phylogenetically diverse reductive dehalogenase-homologous genes in deep subseafloor sedimentary metagenomes.</title>
        <authorList>
            <person name="Kawai M."/>
            <person name="Futagami T."/>
            <person name="Toyoda A."/>
            <person name="Takaki Y."/>
            <person name="Nishi S."/>
            <person name="Hori S."/>
            <person name="Arai W."/>
            <person name="Tsubouchi T."/>
            <person name="Morono Y."/>
            <person name="Uchiyama I."/>
            <person name="Ito T."/>
            <person name="Fujiyama A."/>
            <person name="Inagaki F."/>
            <person name="Takami H."/>
        </authorList>
    </citation>
    <scope>NUCLEOTIDE SEQUENCE</scope>
    <source>
        <strain evidence="2">Expedition CK06-06</strain>
    </source>
</reference>
<sequence length="40" mass="4887">MERERERIERMLKEGKISKEQSEKLLKALEESAVIEKERR</sequence>
<gene>
    <name evidence="2" type="ORF">S03H2_14015</name>
</gene>
<keyword evidence="1" id="KW-0175">Coiled coil</keyword>
<accession>X1GID3</accession>
<feature type="coiled-coil region" evidence="1">
    <location>
        <begin position="12"/>
        <end position="39"/>
    </location>
</feature>
<protein>
    <submittedName>
        <fullName evidence="2">Uncharacterized protein</fullName>
    </submittedName>
</protein>
<feature type="non-terminal residue" evidence="2">
    <location>
        <position position="40"/>
    </location>
</feature>
<dbReference type="AlphaFoldDB" id="X1GID3"/>
<comment type="caution">
    <text evidence="2">The sequence shown here is derived from an EMBL/GenBank/DDBJ whole genome shotgun (WGS) entry which is preliminary data.</text>
</comment>
<dbReference type="EMBL" id="BARU01007108">
    <property type="protein sequence ID" value="GAH41374.1"/>
    <property type="molecule type" value="Genomic_DNA"/>
</dbReference>
<proteinExistence type="predicted"/>
<organism evidence="2">
    <name type="scientific">marine sediment metagenome</name>
    <dbReference type="NCBI Taxonomy" id="412755"/>
    <lineage>
        <taxon>unclassified sequences</taxon>
        <taxon>metagenomes</taxon>
        <taxon>ecological metagenomes</taxon>
    </lineage>
</organism>